<accession>A0A0D6EPS0</accession>
<dbReference type="AlphaFoldDB" id="A0A0D6EPS0"/>
<proteinExistence type="predicted"/>
<name>A0A0D6EPS0_SPOSA</name>
<evidence type="ECO:0000313" key="3">
    <source>
        <dbReference type="Proteomes" id="UP000243876"/>
    </source>
</evidence>
<evidence type="ECO:0000259" key="1">
    <source>
        <dbReference type="Pfam" id="PF09994"/>
    </source>
</evidence>
<protein>
    <submittedName>
        <fullName evidence="2">SPOSA6832_03714-mRNA-1:cds</fullName>
    </submittedName>
</protein>
<keyword evidence="3" id="KW-1185">Reference proteome</keyword>
<sequence>MKRMVLLCDGTLKDADSQQDTDLYTNIGRMSRALLEEDNRSNPPIDQIKGALGSGMMGKVRELYNFICLNWETGDELLLLGFSRGAYTIRLLASLISIIGVLHPRRSMQLFPALFEALDDRTGQDPKHDAKVARRVQKLLSQFSADKNQKDLAYSGKGKFLIKAIGVFDTVGTRGRPSRLRFNTDHDLIRFDSFGFDETRLEPIIELAFQALALEEHRIDYMPVIWKRDLQIQMQGQRLLQVWFEGAHAGSSSRLNFCARPKVQRTCTVNRCRRWLQGARSWHISLYWMIAQLHPYLAFDFGYLKKIVKPTTAPYGQMPPHKSRIGEFKMAKAVDRKVPTRLDLYVPPPSELSAFEANSSSPQRH</sequence>
<dbReference type="PANTHER" id="PTHR33840:SF1">
    <property type="entry name" value="TLE1 PHOSPHOLIPASE DOMAIN-CONTAINING PROTEIN"/>
    <property type="match status" value="1"/>
</dbReference>
<dbReference type="EMBL" id="CENE01000019">
    <property type="protein sequence ID" value="CEQ41929.1"/>
    <property type="molecule type" value="Genomic_DNA"/>
</dbReference>
<reference evidence="3" key="1">
    <citation type="submission" date="2015-02" db="EMBL/GenBank/DDBJ databases">
        <authorList>
            <person name="Gon?alves P."/>
        </authorList>
    </citation>
    <scope>NUCLEOTIDE SEQUENCE [LARGE SCALE GENOMIC DNA]</scope>
</reference>
<gene>
    <name evidence="2" type="primary">SPOSA6832_03714</name>
</gene>
<dbReference type="OrthoDB" id="3057168at2759"/>
<dbReference type="Pfam" id="PF09994">
    <property type="entry name" value="T6SS_Tle1-like_cat"/>
    <property type="match status" value="1"/>
</dbReference>
<dbReference type="Proteomes" id="UP000243876">
    <property type="component" value="Unassembled WGS sequence"/>
</dbReference>
<evidence type="ECO:0000313" key="2">
    <source>
        <dbReference type="EMBL" id="CEQ41929.1"/>
    </source>
</evidence>
<dbReference type="PANTHER" id="PTHR33840">
    <property type="match status" value="1"/>
</dbReference>
<feature type="domain" description="T6SS Phospholipase effector Tle1-like catalytic" evidence="1">
    <location>
        <begin position="2"/>
        <end position="291"/>
    </location>
</feature>
<dbReference type="InterPro" id="IPR018712">
    <property type="entry name" value="Tle1-like_cat"/>
</dbReference>
<organism evidence="2 3">
    <name type="scientific">Sporidiobolus salmonicolor</name>
    <name type="common">Yeast-like fungus</name>
    <name type="synonym">Sporobolomyces salmonicolor</name>
    <dbReference type="NCBI Taxonomy" id="5005"/>
    <lineage>
        <taxon>Eukaryota</taxon>
        <taxon>Fungi</taxon>
        <taxon>Dikarya</taxon>
        <taxon>Basidiomycota</taxon>
        <taxon>Pucciniomycotina</taxon>
        <taxon>Microbotryomycetes</taxon>
        <taxon>Sporidiobolales</taxon>
        <taxon>Sporidiobolaceae</taxon>
        <taxon>Sporobolomyces</taxon>
    </lineage>
</organism>